<dbReference type="Proteomes" id="UP000507470">
    <property type="component" value="Unassembled WGS sequence"/>
</dbReference>
<organism evidence="2 3">
    <name type="scientific">Mytilus coruscus</name>
    <name type="common">Sea mussel</name>
    <dbReference type="NCBI Taxonomy" id="42192"/>
    <lineage>
        <taxon>Eukaryota</taxon>
        <taxon>Metazoa</taxon>
        <taxon>Spiralia</taxon>
        <taxon>Lophotrochozoa</taxon>
        <taxon>Mollusca</taxon>
        <taxon>Bivalvia</taxon>
        <taxon>Autobranchia</taxon>
        <taxon>Pteriomorphia</taxon>
        <taxon>Mytilida</taxon>
        <taxon>Mytiloidea</taxon>
        <taxon>Mytilidae</taxon>
        <taxon>Mytilinae</taxon>
        <taxon>Mytilus</taxon>
    </lineage>
</organism>
<keyword evidence="1" id="KW-1133">Transmembrane helix</keyword>
<dbReference type="EMBL" id="CACVKT020002382">
    <property type="protein sequence ID" value="CAC5377646.1"/>
    <property type="molecule type" value="Genomic_DNA"/>
</dbReference>
<name>A0A6J8B245_MYTCO</name>
<keyword evidence="1" id="KW-0472">Membrane</keyword>
<proteinExistence type="predicted"/>
<evidence type="ECO:0000256" key="1">
    <source>
        <dbReference type="SAM" id="Phobius"/>
    </source>
</evidence>
<keyword evidence="1" id="KW-0812">Transmembrane</keyword>
<protein>
    <recommendedName>
        <fullName evidence="4">WSC domain-containing protein</fullName>
    </recommendedName>
</protein>
<sequence>MWRLIFTIISFLNYDVVNAFYVLNTSAVTWKDAQAICNVSSVNDIMHTERAYTELPTNFTAWTSSFSRTSDWAYFYGCLDVSVNMVSNDTKGKLNQYFPNSTNATESESVFKCAYLCTRNGDLFTFFRRFCKCIHQNELKSGIVERPMCMSTDLRNAQIIDRVYLMSHSSLPIFKFETEFWSKGIQKNGTEGIKYNCLTKRQDGTFISINCSSNNIIYCADGHRAYGTWSYAINLCLLRNESLLKEQNNSSDYWLGYFMYKEDESNQRCALILRNDITQSPIYQFRLCSDHLHVLCMDETDSSLISTQILINSDNHIPANSTETAFDISFKPTSTQMVDVQRSGVKTNTFVVGEVVIVNVVLFGLCIFIVIMIFLRKRLTLQVCQTAKQKFQSSLTVISYAEEYLNETEVSLEKATKSCKVPEFYRLRSSNDARDENRFYALTATHEWSSGWAFFQGCIDINIQKRDKQRLSDYFANSNLSFIAVRDDVFQCAYRCTNLNYFVFYMNLCLCITSIEKYPVTDNTGCVTTCQDDSVFCSSGFGIPLFKYQTDMEIVRPAIYSFSYNCVYKKDGYEFDVNCYSSSYYFRCDGKDNIGHRENWANAVNYCTSLNTTLSNAVGNSSSDVWSRYFRYKNLSLVTDKKRRKCVAVFINTNKRSYMDFITWSHYQHRNCSELLPFICVGDIDMELDIEVRRQILPMIVTKINQTLAHEKALAKDCENKINSAVQSCKSCQSNICQPTVVDEIKHVAENVGHSVGSAIKHIFGKRSVAILKKRCSQSCPICDTIDIHKHSKEQTLVAVCGASTISAQKNDINTINRLRERYDAILHNHLVTRKDAGVVDIPDILPAWTGSSVQVSDWAMVAGCLCKSTVGAMDKPFNELRKLFPHDENPVISIDEFQCAFKCTKITIFFIYKDNGCQCLNNHTTTQMNILDKMRQNCARPLHGPNQCDFLLYKFQSYDERKIQKRITDRYLYQCIKLNQMTENDKAHSQYAATRFREVKVNKKCVALESYTEKYNASTYSFQLRDCNDKLPVLCRGHRKETKNDSNVSTTSFIIPVENANHLNERTPVMGVVNVLLFGLLMIFALLYAMVNRRRNALPHPRKVSHLELNMEEDF</sequence>
<feature type="transmembrane region" description="Helical" evidence="1">
    <location>
        <begin position="351"/>
        <end position="375"/>
    </location>
</feature>
<accession>A0A6J8B245</accession>
<evidence type="ECO:0000313" key="2">
    <source>
        <dbReference type="EMBL" id="CAC5377646.1"/>
    </source>
</evidence>
<reference evidence="2 3" key="1">
    <citation type="submission" date="2020-06" db="EMBL/GenBank/DDBJ databases">
        <authorList>
            <person name="Li R."/>
            <person name="Bekaert M."/>
        </authorList>
    </citation>
    <scope>NUCLEOTIDE SEQUENCE [LARGE SCALE GENOMIC DNA]</scope>
    <source>
        <strain evidence="3">wild</strain>
    </source>
</reference>
<keyword evidence="3" id="KW-1185">Reference proteome</keyword>
<gene>
    <name evidence="2" type="ORF">MCOR_13940</name>
</gene>
<dbReference type="AlphaFoldDB" id="A0A6J8B245"/>
<evidence type="ECO:0000313" key="3">
    <source>
        <dbReference type="Proteomes" id="UP000507470"/>
    </source>
</evidence>
<evidence type="ECO:0008006" key="4">
    <source>
        <dbReference type="Google" id="ProtNLM"/>
    </source>
</evidence>
<feature type="transmembrane region" description="Helical" evidence="1">
    <location>
        <begin position="1070"/>
        <end position="1092"/>
    </location>
</feature>